<proteinExistence type="predicted"/>
<dbReference type="EMBL" id="BMOD01000025">
    <property type="protein sequence ID" value="GGJ52513.1"/>
    <property type="molecule type" value="Genomic_DNA"/>
</dbReference>
<gene>
    <name evidence="2" type="ORF">GCM10008938_43110</name>
</gene>
<dbReference type="PANTHER" id="PTHR21310">
    <property type="entry name" value="AMINOGLYCOSIDE PHOSPHOTRANSFERASE-RELATED-RELATED"/>
    <property type="match status" value="1"/>
</dbReference>
<dbReference type="InterPro" id="IPR002575">
    <property type="entry name" value="Aminoglycoside_PTrfase"/>
</dbReference>
<reference evidence="3" key="1">
    <citation type="journal article" date="2019" name="Int. J. Syst. Evol. Microbiol.">
        <title>The Global Catalogue of Microorganisms (GCM) 10K type strain sequencing project: providing services to taxonomists for standard genome sequencing and annotation.</title>
        <authorList>
            <consortium name="The Broad Institute Genomics Platform"/>
            <consortium name="The Broad Institute Genome Sequencing Center for Infectious Disease"/>
            <person name="Wu L."/>
            <person name="Ma J."/>
        </authorList>
    </citation>
    <scope>NUCLEOTIDE SEQUENCE [LARGE SCALE GENOMIC DNA]</scope>
    <source>
        <strain evidence="3">JCM 14370</strain>
    </source>
</reference>
<comment type="caution">
    <text evidence="2">The sequence shown here is derived from an EMBL/GenBank/DDBJ whole genome shotgun (WGS) entry which is preliminary data.</text>
</comment>
<dbReference type="SUPFAM" id="SSF56112">
    <property type="entry name" value="Protein kinase-like (PK-like)"/>
    <property type="match status" value="1"/>
</dbReference>
<feature type="domain" description="Aminoglycoside phosphotransferase" evidence="1">
    <location>
        <begin position="34"/>
        <end position="251"/>
    </location>
</feature>
<evidence type="ECO:0000313" key="3">
    <source>
        <dbReference type="Proteomes" id="UP000632222"/>
    </source>
</evidence>
<dbReference type="Pfam" id="PF01636">
    <property type="entry name" value="APH"/>
    <property type="match status" value="1"/>
</dbReference>
<keyword evidence="3" id="KW-1185">Reference proteome</keyword>
<name>A0ABQ2DC69_9DEIO</name>
<dbReference type="Gene3D" id="3.90.1200.10">
    <property type="match status" value="1"/>
</dbReference>
<evidence type="ECO:0000313" key="2">
    <source>
        <dbReference type="EMBL" id="GGJ52513.1"/>
    </source>
</evidence>
<sequence>MESKTKNLKTRSQIAQMTARAFPETTLADHENAIQELKDGWFNAGYLIQLADGREVVLKIAPPAGAEVMQYEKDIMTTEVHTMRLVKANPRIPVPEIHFYDPSHEVCDSSYFFMEKITGDTLEHLKGHLPAETWTELEQQTGQVVREINTFQGTYFGYEGNEKLRAATWKDAFLKIFEAVLEDAEKKDVQFDFSYQEIRDTLHRHLPALEDITSPCLVHWDGWNPNFFARDDKIIGIIDFERALWAEPLMEAQFRPFFGEGITQQMRGYGKTEFTFAEEQRMHLYSLHLGLVMHVECHYRHYDTDDIFNFSRTFIADTMQWLKEH</sequence>
<protein>
    <submittedName>
        <fullName evidence="2">Aminoglycoside phosphotransferase</fullName>
    </submittedName>
</protein>
<dbReference type="RefSeq" id="WP_189006799.1">
    <property type="nucleotide sequence ID" value="NZ_BMOD01000025.1"/>
</dbReference>
<dbReference type="InterPro" id="IPR011009">
    <property type="entry name" value="Kinase-like_dom_sf"/>
</dbReference>
<accession>A0ABQ2DC69</accession>
<dbReference type="InterPro" id="IPR051678">
    <property type="entry name" value="AGP_Transferase"/>
</dbReference>
<evidence type="ECO:0000259" key="1">
    <source>
        <dbReference type="Pfam" id="PF01636"/>
    </source>
</evidence>
<dbReference type="Gene3D" id="3.30.200.20">
    <property type="entry name" value="Phosphorylase Kinase, domain 1"/>
    <property type="match status" value="1"/>
</dbReference>
<organism evidence="2 3">
    <name type="scientific">Deinococcus roseus</name>
    <dbReference type="NCBI Taxonomy" id="392414"/>
    <lineage>
        <taxon>Bacteria</taxon>
        <taxon>Thermotogati</taxon>
        <taxon>Deinococcota</taxon>
        <taxon>Deinococci</taxon>
        <taxon>Deinococcales</taxon>
        <taxon>Deinococcaceae</taxon>
        <taxon>Deinococcus</taxon>
    </lineage>
</organism>
<dbReference type="PANTHER" id="PTHR21310:SF15">
    <property type="entry name" value="AMINOGLYCOSIDE PHOSPHOTRANSFERASE DOMAIN-CONTAINING PROTEIN"/>
    <property type="match status" value="1"/>
</dbReference>
<dbReference type="Proteomes" id="UP000632222">
    <property type="component" value="Unassembled WGS sequence"/>
</dbReference>